<dbReference type="Proteomes" id="UP001285244">
    <property type="component" value="Unassembled WGS sequence"/>
</dbReference>
<dbReference type="RefSeq" id="WP_320325740.1">
    <property type="nucleotide sequence ID" value="NZ_JALBUS010000008.1"/>
</dbReference>
<accession>A0ABU4WPK3</accession>
<dbReference type="InterPro" id="IPR052179">
    <property type="entry name" value="DD-CPase-like"/>
</dbReference>
<feature type="domain" description="D-alanyl-D-alanine carboxypeptidase-like core" evidence="1">
    <location>
        <begin position="176"/>
        <end position="324"/>
    </location>
</feature>
<comment type="caution">
    <text evidence="2">The sequence shown here is derived from an EMBL/GenBank/DDBJ whole genome shotgun (WGS) entry which is preliminary data.</text>
</comment>
<dbReference type="InterPro" id="IPR009045">
    <property type="entry name" value="Zn_M74/Hedgehog-like"/>
</dbReference>
<dbReference type="InterPro" id="IPR058193">
    <property type="entry name" value="VanY/YodJ_core_dom"/>
</dbReference>
<keyword evidence="3" id="KW-1185">Reference proteome</keyword>
<dbReference type="SUPFAM" id="SSF55166">
    <property type="entry name" value="Hedgehog/DD-peptidase"/>
    <property type="match status" value="1"/>
</dbReference>
<evidence type="ECO:0000259" key="1">
    <source>
        <dbReference type="Pfam" id="PF02557"/>
    </source>
</evidence>
<organism evidence="2 3">
    <name type="scientific">Absicoccus intestinalis</name>
    <dbReference type="NCBI Taxonomy" id="2926319"/>
    <lineage>
        <taxon>Bacteria</taxon>
        <taxon>Bacillati</taxon>
        <taxon>Bacillota</taxon>
        <taxon>Erysipelotrichia</taxon>
        <taxon>Erysipelotrichales</taxon>
        <taxon>Erysipelotrichaceae</taxon>
        <taxon>Absicoccus</taxon>
    </lineage>
</organism>
<dbReference type="Pfam" id="PF02557">
    <property type="entry name" value="VanY"/>
    <property type="match status" value="1"/>
</dbReference>
<proteinExistence type="predicted"/>
<sequence length="348" mass="40714">MERNVLLARILLLVLCAILTGTCFYRLNESYDPLARYPYATEKNRETILEYMDARDIDYIISQQIRPSVFMDFIKIPGFNIRLANEYHLAKKTQKESDAYIVNFVNKYSNYFTSSELVDLLTYYTYADLTTFYENDATTTKKLTLASDPTDKYLILDSKTSVYRYQPSNLVSQDSIQIQADVLDDWNEMQEAYKAMWNGESLSAISGYQSYDTINESYIALENQYGETVLNRFQLPAGQNEAQLGYTIQLIDPTVWIDACQANQNDDGTYNYENAIKSLSQSQQNQIVWLEENAYRYGFVIRYPKEKQNETNMAYQPFVLRYVGRKAANKMWKNHVSMEKMDFEEYQE</sequence>
<gene>
    <name evidence="2" type="ORF">MOZ64_06275</name>
</gene>
<evidence type="ECO:0000313" key="2">
    <source>
        <dbReference type="EMBL" id="MDX8417445.1"/>
    </source>
</evidence>
<dbReference type="Gene3D" id="3.30.1380.10">
    <property type="match status" value="1"/>
</dbReference>
<dbReference type="PANTHER" id="PTHR34385:SF1">
    <property type="entry name" value="PEPTIDOGLYCAN L-ALANYL-D-GLUTAMATE ENDOPEPTIDASE CWLK"/>
    <property type="match status" value="1"/>
</dbReference>
<name>A0ABU4WPK3_9FIRM</name>
<reference evidence="2 3" key="1">
    <citation type="submission" date="2022-03" db="EMBL/GenBank/DDBJ databases">
        <title>Novel taxa within the pig intestine.</title>
        <authorList>
            <person name="Wylensek D."/>
            <person name="Bishof K."/>
            <person name="Afrizal A."/>
            <person name="Clavel T."/>
        </authorList>
    </citation>
    <scope>NUCLEOTIDE SEQUENCE [LARGE SCALE GENOMIC DNA]</scope>
    <source>
        <strain evidence="2 3">Cla-KB-P134</strain>
    </source>
</reference>
<dbReference type="CDD" id="cd14852">
    <property type="entry name" value="LD-carboxypeptidase"/>
    <property type="match status" value="1"/>
</dbReference>
<dbReference type="EMBL" id="JALBUS010000008">
    <property type="protein sequence ID" value="MDX8417445.1"/>
    <property type="molecule type" value="Genomic_DNA"/>
</dbReference>
<protein>
    <submittedName>
        <fullName evidence="2">M15 family metallopeptidase</fullName>
    </submittedName>
</protein>
<evidence type="ECO:0000313" key="3">
    <source>
        <dbReference type="Proteomes" id="UP001285244"/>
    </source>
</evidence>
<dbReference type="InterPro" id="IPR003709">
    <property type="entry name" value="VanY-like_core_dom"/>
</dbReference>
<dbReference type="PANTHER" id="PTHR34385">
    <property type="entry name" value="D-ALANYL-D-ALANINE CARBOXYPEPTIDASE"/>
    <property type="match status" value="1"/>
</dbReference>